<sequence>MTLIKRPLTETELQKIELQRHVSSERCPHINAEWVIDEERQLFCVQLVSSTYAMREGYYWYFLLHGHEQYIFMVDAFSAKSISDQKQIEAVLDSSIAPLDTPTAKALAIEAIHVLTNEKLVFVDKPFYSSM</sequence>
<keyword evidence="2" id="KW-1185">Reference proteome</keyword>
<gene>
    <name evidence="1" type="ORF">DFR42_102424</name>
</gene>
<comment type="caution">
    <text evidence="1">The sequence shown here is derived from an EMBL/GenBank/DDBJ whole genome shotgun (WGS) entry which is preliminary data.</text>
</comment>
<dbReference type="Proteomes" id="UP000247792">
    <property type="component" value="Unassembled WGS sequence"/>
</dbReference>
<dbReference type="AlphaFoldDB" id="A0A318JC75"/>
<protein>
    <submittedName>
        <fullName evidence="1">Uncharacterized protein</fullName>
    </submittedName>
</protein>
<organism evidence="1 2">
    <name type="scientific">Undibacterium pigrum</name>
    <dbReference type="NCBI Taxonomy" id="401470"/>
    <lineage>
        <taxon>Bacteria</taxon>
        <taxon>Pseudomonadati</taxon>
        <taxon>Pseudomonadota</taxon>
        <taxon>Betaproteobacteria</taxon>
        <taxon>Burkholderiales</taxon>
        <taxon>Oxalobacteraceae</taxon>
        <taxon>Undibacterium</taxon>
    </lineage>
</organism>
<reference evidence="1 2" key="1">
    <citation type="submission" date="2018-05" db="EMBL/GenBank/DDBJ databases">
        <title>Genomic Encyclopedia of Type Strains, Phase IV (KMG-IV): sequencing the most valuable type-strain genomes for metagenomic binning, comparative biology and taxonomic classification.</title>
        <authorList>
            <person name="Goeker M."/>
        </authorList>
    </citation>
    <scope>NUCLEOTIDE SEQUENCE [LARGE SCALE GENOMIC DNA]</scope>
    <source>
        <strain evidence="1 2">DSM 19792</strain>
    </source>
</reference>
<proteinExistence type="predicted"/>
<evidence type="ECO:0000313" key="1">
    <source>
        <dbReference type="EMBL" id="PXX45196.1"/>
    </source>
</evidence>
<dbReference type="RefSeq" id="WP_146218811.1">
    <property type="nucleotide sequence ID" value="NZ_QJKB01000002.1"/>
</dbReference>
<evidence type="ECO:0000313" key="2">
    <source>
        <dbReference type="Proteomes" id="UP000247792"/>
    </source>
</evidence>
<accession>A0A318JC75</accession>
<name>A0A318JC75_9BURK</name>
<dbReference type="EMBL" id="QJKB01000002">
    <property type="protein sequence ID" value="PXX45196.1"/>
    <property type="molecule type" value="Genomic_DNA"/>
</dbReference>
<dbReference type="OrthoDB" id="10006364at2"/>